<dbReference type="Pfam" id="PF00465">
    <property type="entry name" value="Fe-ADH"/>
    <property type="match status" value="1"/>
</dbReference>
<dbReference type="CDD" id="cd08187">
    <property type="entry name" value="BDH"/>
    <property type="match status" value="1"/>
</dbReference>
<dbReference type="PROSITE" id="PS00060">
    <property type="entry name" value="ADH_IRON_2"/>
    <property type="match status" value="1"/>
</dbReference>
<dbReference type="GO" id="GO:1990362">
    <property type="term" value="F:butanol dehydrogenase (NAD+) activity"/>
    <property type="evidence" value="ECO:0007669"/>
    <property type="project" value="InterPro"/>
</dbReference>
<keyword evidence="5" id="KW-1185">Reference proteome</keyword>
<dbReference type="Pfam" id="PF25137">
    <property type="entry name" value="ADH_Fe_C"/>
    <property type="match status" value="1"/>
</dbReference>
<dbReference type="Gene3D" id="1.20.1090.10">
    <property type="entry name" value="Dehydroquinate synthase-like - alpha domain"/>
    <property type="match status" value="1"/>
</dbReference>
<protein>
    <submittedName>
        <fullName evidence="4">Iron-containing alcohol dehydrogenase</fullName>
    </submittedName>
</protein>
<dbReference type="InterPro" id="IPR044731">
    <property type="entry name" value="BDH-like"/>
</dbReference>
<proteinExistence type="predicted"/>
<dbReference type="GO" id="GO:0008106">
    <property type="term" value="F:alcohol dehydrogenase (NADP+) activity"/>
    <property type="evidence" value="ECO:0007669"/>
    <property type="project" value="TreeGrafter"/>
</dbReference>
<name>A0A926DDB4_9FIRM</name>
<dbReference type="PANTHER" id="PTHR43633:SF1">
    <property type="entry name" value="ALCOHOL DEHYDROGENASE YQHD"/>
    <property type="match status" value="1"/>
</dbReference>
<dbReference type="FunFam" id="3.40.50.1970:FF:000003">
    <property type="entry name" value="Alcohol dehydrogenase, iron-containing"/>
    <property type="match status" value="1"/>
</dbReference>
<comment type="caution">
    <text evidence="4">The sequence shown here is derived from an EMBL/GenBank/DDBJ whole genome shotgun (WGS) entry which is preliminary data.</text>
</comment>
<dbReference type="PANTHER" id="PTHR43633">
    <property type="entry name" value="ALCOHOL DEHYDROGENASE YQHD"/>
    <property type="match status" value="1"/>
</dbReference>
<dbReference type="RefSeq" id="WP_249299479.1">
    <property type="nucleotide sequence ID" value="NZ_JACRSP010000001.1"/>
</dbReference>
<dbReference type="GO" id="GO:0005829">
    <property type="term" value="C:cytosol"/>
    <property type="evidence" value="ECO:0007669"/>
    <property type="project" value="TreeGrafter"/>
</dbReference>
<dbReference type="Proteomes" id="UP000620366">
    <property type="component" value="Unassembled WGS sequence"/>
</dbReference>
<evidence type="ECO:0000256" key="1">
    <source>
        <dbReference type="ARBA" id="ARBA00023002"/>
    </source>
</evidence>
<dbReference type="AlphaFoldDB" id="A0A926DDB4"/>
<sequence length="389" mass="42210">MDNFTFCSPTLFAFGRGEERRTGELVRKSGGSRVLLHYGGGSIKRSGLYDRVMAALHEQGLSVCELGGVRPNPRSGLVYEGIALARRERVDFVLAVGGGSVIDSAKAIAAGAVYEGDFLDFYKGKIVTSSLPVGVVLTIPAAGSEGSPNTVITNEKTGVKKGGRGEVLRPRFAVLNPELCFTLPPYQSASGATDMMAHVLERYFTTTQNVELTDRLCEAVLLTVMSELPKVLRDPTDYDAQANLMWAGTVAHNNSCGVGRTQDWGSHALEHQLSALYDVAHGAGLAVMFPAWMRYVCHRDTARFVKLATRVFGCEENTADPMSTALEGIDRFVAFLRSVGMPTTFGEIGAREQDIPRMVELMGVSEEKKVGVFFPMGPRDVEAIYRLAL</sequence>
<evidence type="ECO:0000313" key="4">
    <source>
        <dbReference type="EMBL" id="MBC8535751.1"/>
    </source>
</evidence>
<dbReference type="SUPFAM" id="SSF56796">
    <property type="entry name" value="Dehydroquinate synthase-like"/>
    <property type="match status" value="1"/>
</dbReference>
<feature type="domain" description="Alcohol dehydrogenase iron-type/glycerol dehydrogenase GldA" evidence="2">
    <location>
        <begin position="9"/>
        <end position="177"/>
    </location>
</feature>
<dbReference type="InterPro" id="IPR018211">
    <property type="entry name" value="ADH_Fe_CS"/>
</dbReference>
<dbReference type="EMBL" id="JACRSP010000001">
    <property type="protein sequence ID" value="MBC8535751.1"/>
    <property type="molecule type" value="Genomic_DNA"/>
</dbReference>
<dbReference type="InterPro" id="IPR056798">
    <property type="entry name" value="ADH_Fe_C"/>
</dbReference>
<dbReference type="Gene3D" id="3.40.50.1970">
    <property type="match status" value="1"/>
</dbReference>
<dbReference type="GO" id="GO:1990002">
    <property type="term" value="F:methylglyoxal reductase (NADPH) (acetol producing) activity"/>
    <property type="evidence" value="ECO:0007669"/>
    <property type="project" value="TreeGrafter"/>
</dbReference>
<evidence type="ECO:0000259" key="2">
    <source>
        <dbReference type="Pfam" id="PF00465"/>
    </source>
</evidence>
<feature type="domain" description="Fe-containing alcohol dehydrogenase-like C-terminal" evidence="3">
    <location>
        <begin position="189"/>
        <end position="388"/>
    </location>
</feature>
<accession>A0A926DDB4</accession>
<reference evidence="4" key="1">
    <citation type="submission" date="2020-08" db="EMBL/GenBank/DDBJ databases">
        <title>Genome public.</title>
        <authorList>
            <person name="Liu C."/>
            <person name="Sun Q."/>
        </authorList>
    </citation>
    <scope>NUCLEOTIDE SEQUENCE</scope>
    <source>
        <strain evidence="4">BX7</strain>
    </source>
</reference>
<gene>
    <name evidence="4" type="ORF">H8695_03475</name>
</gene>
<evidence type="ECO:0000313" key="5">
    <source>
        <dbReference type="Proteomes" id="UP000620366"/>
    </source>
</evidence>
<organism evidence="4 5">
    <name type="scientific">Feifania hominis</name>
    <dbReference type="NCBI Taxonomy" id="2763660"/>
    <lineage>
        <taxon>Bacteria</taxon>
        <taxon>Bacillati</taxon>
        <taxon>Bacillota</taxon>
        <taxon>Clostridia</taxon>
        <taxon>Eubacteriales</taxon>
        <taxon>Feifaniaceae</taxon>
        <taxon>Feifania</taxon>
    </lineage>
</organism>
<dbReference type="GO" id="GO:0046872">
    <property type="term" value="F:metal ion binding"/>
    <property type="evidence" value="ECO:0007669"/>
    <property type="project" value="InterPro"/>
</dbReference>
<dbReference type="InterPro" id="IPR001670">
    <property type="entry name" value="ADH_Fe/GldA"/>
</dbReference>
<evidence type="ECO:0000259" key="3">
    <source>
        <dbReference type="Pfam" id="PF25137"/>
    </source>
</evidence>
<keyword evidence="1" id="KW-0560">Oxidoreductase</keyword>